<dbReference type="InterPro" id="IPR027417">
    <property type="entry name" value="P-loop_NTPase"/>
</dbReference>
<dbReference type="AlphaFoldDB" id="A0A210QZF6"/>
<comment type="caution">
    <text evidence="11">The sequence shown here is derived from an EMBL/GenBank/DDBJ whole genome shotgun (WGS) entry which is preliminary data.</text>
</comment>
<feature type="binding site" evidence="10">
    <location>
        <position position="22"/>
    </location>
    <ligand>
        <name>ATP</name>
        <dbReference type="ChEBI" id="CHEBI:30616"/>
    </ligand>
</feature>
<evidence type="ECO:0000313" key="11">
    <source>
        <dbReference type="EMBL" id="OWF54130.1"/>
    </source>
</evidence>
<evidence type="ECO:0000256" key="7">
    <source>
        <dbReference type="ARBA" id="ARBA00022777"/>
    </source>
</evidence>
<name>A0A210QZF6_MIZYE</name>
<comment type="caution">
    <text evidence="10">Lacks conserved residue(s) required for the propagation of feature annotation.</text>
</comment>
<proteinExistence type="inferred from homology"/>
<dbReference type="OrthoDB" id="10251185at2759"/>
<keyword evidence="8 10" id="KW-0067">ATP-binding</keyword>
<feature type="region of interest" description="NMPbind" evidence="10">
    <location>
        <begin position="37"/>
        <end position="60"/>
    </location>
</feature>
<dbReference type="EC" id="2.7.4.3" evidence="10"/>
<feature type="binding site" evidence="10">
    <location>
        <position position="113"/>
    </location>
    <ligand>
        <name>ATP</name>
        <dbReference type="ChEBI" id="CHEBI:30616"/>
    </ligand>
</feature>
<evidence type="ECO:0000256" key="5">
    <source>
        <dbReference type="ARBA" id="ARBA00022679"/>
    </source>
</evidence>
<comment type="catalytic activity">
    <reaction evidence="1 10">
        <text>AMP + ATP = 2 ADP</text>
        <dbReference type="Rhea" id="RHEA:12973"/>
        <dbReference type="ChEBI" id="CHEBI:30616"/>
        <dbReference type="ChEBI" id="CHEBI:456215"/>
        <dbReference type="ChEBI" id="CHEBI:456216"/>
        <dbReference type="EC" id="2.7.4.3"/>
    </reaction>
</comment>
<dbReference type="GO" id="GO:0042274">
    <property type="term" value="P:ribosomal small subunit biogenesis"/>
    <property type="evidence" value="ECO:0007669"/>
    <property type="project" value="UniProtKB-UniRule"/>
</dbReference>
<comment type="function">
    <text evidence="10">Broad-specificity nucleoside monophosphate (NMP) kinase that catalyzes the reversible transfer of the terminal phosphate group between nucleoside triphosphates and monophosphates. Has also ATPase activity. Involved in the late cytoplasmic maturation steps of the 40S ribosomal particles, specifically 18S rRNA maturation. While NMP activity is not required for ribosome maturation, ATPase activity is. Associates transiently with small ribosomal subunit protein uS11. ATP hydrolysis breaks the interaction with uS11. May temporarily remove uS11 from the ribosome to enable a conformational change of the ribosomal RNA that is needed for the final maturation step of the small ribosomal subunit. Its NMP activity may have a role in nuclear energy homeostasis.</text>
</comment>
<feature type="binding site" evidence="10">
    <location>
        <position position="21"/>
    </location>
    <ligand>
        <name>ATP</name>
        <dbReference type="ChEBI" id="CHEBI:30616"/>
    </ligand>
</feature>
<sequence>MAARAHGPNILITGTPGTGKSTLAAELCQRSTLNYVNIGEVAKQGDLYEGWDHIYECQMIDEDRVIDELEEKMGQGGNIVDYHSCEFFPERWFDIVFVLRTDNSILYDRLESRGYTGKKLEDNVQCEIFQTILEEARDSYKEEIVHELFSNTPEELEDNLEKVLSWIEHWKATH</sequence>
<keyword evidence="4 10" id="KW-0698">rRNA processing</keyword>
<evidence type="ECO:0000256" key="4">
    <source>
        <dbReference type="ARBA" id="ARBA00022552"/>
    </source>
</evidence>
<evidence type="ECO:0000256" key="1">
    <source>
        <dbReference type="ARBA" id="ARBA00000582"/>
    </source>
</evidence>
<dbReference type="GO" id="GO:0006364">
    <property type="term" value="P:rRNA processing"/>
    <property type="evidence" value="ECO:0007669"/>
    <property type="project" value="UniProtKB-KW"/>
</dbReference>
<evidence type="ECO:0000256" key="2">
    <source>
        <dbReference type="ARBA" id="ARBA00022490"/>
    </source>
</evidence>
<organism evidence="11 12">
    <name type="scientific">Mizuhopecten yessoensis</name>
    <name type="common">Japanese scallop</name>
    <name type="synonym">Patinopecten yessoensis</name>
    <dbReference type="NCBI Taxonomy" id="6573"/>
    <lineage>
        <taxon>Eukaryota</taxon>
        <taxon>Metazoa</taxon>
        <taxon>Spiralia</taxon>
        <taxon>Lophotrochozoa</taxon>
        <taxon>Mollusca</taxon>
        <taxon>Bivalvia</taxon>
        <taxon>Autobranchia</taxon>
        <taxon>Pteriomorphia</taxon>
        <taxon>Pectinida</taxon>
        <taxon>Pectinoidea</taxon>
        <taxon>Pectinidae</taxon>
        <taxon>Mizuhopecten</taxon>
    </lineage>
</organism>
<feature type="binding site" evidence="10">
    <location>
        <position position="17"/>
    </location>
    <ligand>
        <name>ATP</name>
        <dbReference type="ChEBI" id="CHEBI:30616"/>
    </ligand>
</feature>
<keyword evidence="7 10" id="KW-0418">Kinase</keyword>
<evidence type="ECO:0000256" key="6">
    <source>
        <dbReference type="ARBA" id="ARBA00022741"/>
    </source>
</evidence>
<dbReference type="EMBL" id="NEDP02001165">
    <property type="protein sequence ID" value="OWF54130.1"/>
    <property type="molecule type" value="Genomic_DNA"/>
</dbReference>
<dbReference type="Pfam" id="PF13238">
    <property type="entry name" value="AAA_18"/>
    <property type="match status" value="1"/>
</dbReference>
<keyword evidence="12" id="KW-1185">Reference proteome</keyword>
<dbReference type="InterPro" id="IPR020618">
    <property type="entry name" value="Adenyl_kinase_AK6"/>
</dbReference>
<dbReference type="HAMAP" id="MF_00039">
    <property type="entry name" value="Adenylate_kinase_AK6"/>
    <property type="match status" value="1"/>
</dbReference>
<dbReference type="GO" id="GO:0005524">
    <property type="term" value="F:ATP binding"/>
    <property type="evidence" value="ECO:0007669"/>
    <property type="project" value="UniProtKB-KW"/>
</dbReference>
<accession>A0A210QZF6</accession>
<dbReference type="GO" id="GO:0005634">
    <property type="term" value="C:nucleus"/>
    <property type="evidence" value="ECO:0007669"/>
    <property type="project" value="UniProtKB-SubCell"/>
</dbReference>
<feature type="binding site" evidence="10">
    <location>
        <position position="19"/>
    </location>
    <ligand>
        <name>ATP</name>
        <dbReference type="ChEBI" id="CHEBI:30616"/>
    </ligand>
</feature>
<dbReference type="SUPFAM" id="SSF52540">
    <property type="entry name" value="P-loop containing nucleoside triphosphate hydrolases"/>
    <property type="match status" value="1"/>
</dbReference>
<dbReference type="FunFam" id="3.40.50.300:FF:000372">
    <property type="entry name" value="Adenylate kinase isoenzyme 6 homolog"/>
    <property type="match status" value="1"/>
</dbReference>
<evidence type="ECO:0000256" key="8">
    <source>
        <dbReference type="ARBA" id="ARBA00022840"/>
    </source>
</evidence>
<evidence type="ECO:0000256" key="3">
    <source>
        <dbReference type="ARBA" id="ARBA00022517"/>
    </source>
</evidence>
<keyword evidence="3 10" id="KW-0690">Ribosome biogenesis</keyword>
<dbReference type="GO" id="GO:0016887">
    <property type="term" value="F:ATP hydrolysis activity"/>
    <property type="evidence" value="ECO:0007669"/>
    <property type="project" value="UniProtKB-UniRule"/>
</dbReference>
<dbReference type="Proteomes" id="UP000242188">
    <property type="component" value="Unassembled WGS sequence"/>
</dbReference>
<keyword evidence="6 10" id="KW-0547">Nucleotide-binding</keyword>
<evidence type="ECO:0000256" key="9">
    <source>
        <dbReference type="ARBA" id="ARBA00023242"/>
    </source>
</evidence>
<dbReference type="GO" id="GO:0004017">
    <property type="term" value="F:AMP kinase activity"/>
    <property type="evidence" value="ECO:0007669"/>
    <property type="project" value="UniProtKB-UniRule"/>
</dbReference>
<comment type="catalytic activity">
    <reaction evidence="10">
        <text>ATP + H2O = ADP + phosphate + H(+)</text>
        <dbReference type="Rhea" id="RHEA:13065"/>
        <dbReference type="ChEBI" id="CHEBI:15377"/>
        <dbReference type="ChEBI" id="CHEBI:15378"/>
        <dbReference type="ChEBI" id="CHEBI:30616"/>
        <dbReference type="ChEBI" id="CHEBI:43474"/>
        <dbReference type="ChEBI" id="CHEBI:456216"/>
    </reaction>
</comment>
<feature type="binding site" evidence="10">
    <location>
        <position position="20"/>
    </location>
    <ligand>
        <name>ATP</name>
        <dbReference type="ChEBI" id="CHEBI:30616"/>
    </ligand>
</feature>
<comment type="subunit">
    <text evidence="10">Monomer and homodimer. Interacts with small ribosomal subunit protein uS11. Not a structural component of 43S pre-ribosomes, but transiently interacts with them by binding to uS11.</text>
</comment>
<dbReference type="PANTHER" id="PTHR12595">
    <property type="entry name" value="POS9-ACTIVATING FACTOR FAP7-RELATED"/>
    <property type="match status" value="1"/>
</dbReference>
<comment type="similarity">
    <text evidence="10">Belongs to the adenylate kinase family. AK6 subfamily.</text>
</comment>
<feature type="region of interest" description="LID" evidence="10">
    <location>
        <begin position="112"/>
        <end position="122"/>
    </location>
</feature>
<protein>
    <recommendedName>
        <fullName evidence="10">Adenylate kinase isoenzyme 6 homolog</fullName>
        <shortName evidence="10">AK6</shortName>
        <ecNumber evidence="10">2.7.4.3</ecNumber>
    </recommendedName>
    <alternativeName>
        <fullName evidence="10">Dual activity adenylate kinase/ATPase</fullName>
        <shortName evidence="10">AK/ATPase</shortName>
    </alternativeName>
</protein>
<evidence type="ECO:0000256" key="10">
    <source>
        <dbReference type="HAMAP-Rule" id="MF_03173"/>
    </source>
</evidence>
<evidence type="ECO:0000313" key="12">
    <source>
        <dbReference type="Proteomes" id="UP000242188"/>
    </source>
</evidence>
<dbReference type="STRING" id="6573.A0A210QZF6"/>
<comment type="subcellular location">
    <subcellularLocation>
        <location evidence="10">Cytoplasm</location>
    </subcellularLocation>
    <subcellularLocation>
        <location evidence="10">Nucleus</location>
    </subcellularLocation>
</comment>
<keyword evidence="2 10" id="KW-0963">Cytoplasm</keyword>
<dbReference type="Gene3D" id="3.40.50.300">
    <property type="entry name" value="P-loop containing nucleotide triphosphate hydrolases"/>
    <property type="match status" value="1"/>
</dbReference>
<keyword evidence="5 10" id="KW-0808">Transferase</keyword>
<gene>
    <name evidence="11" type="ORF">KP79_PYT15187</name>
</gene>
<keyword evidence="9 10" id="KW-0539">Nucleus</keyword>
<dbReference type="PANTHER" id="PTHR12595:SF0">
    <property type="entry name" value="ADENYLATE KINASE ISOENZYME 6"/>
    <property type="match status" value="1"/>
</dbReference>
<reference evidence="11 12" key="1">
    <citation type="journal article" date="2017" name="Nat. Ecol. Evol.">
        <title>Scallop genome provides insights into evolution of bilaterian karyotype and development.</title>
        <authorList>
            <person name="Wang S."/>
            <person name="Zhang J."/>
            <person name="Jiao W."/>
            <person name="Li J."/>
            <person name="Xun X."/>
            <person name="Sun Y."/>
            <person name="Guo X."/>
            <person name="Huan P."/>
            <person name="Dong B."/>
            <person name="Zhang L."/>
            <person name="Hu X."/>
            <person name="Sun X."/>
            <person name="Wang J."/>
            <person name="Zhao C."/>
            <person name="Wang Y."/>
            <person name="Wang D."/>
            <person name="Huang X."/>
            <person name="Wang R."/>
            <person name="Lv J."/>
            <person name="Li Y."/>
            <person name="Zhang Z."/>
            <person name="Liu B."/>
            <person name="Lu W."/>
            <person name="Hui Y."/>
            <person name="Liang J."/>
            <person name="Zhou Z."/>
            <person name="Hou R."/>
            <person name="Li X."/>
            <person name="Liu Y."/>
            <person name="Li H."/>
            <person name="Ning X."/>
            <person name="Lin Y."/>
            <person name="Zhao L."/>
            <person name="Xing Q."/>
            <person name="Dou J."/>
            <person name="Li Y."/>
            <person name="Mao J."/>
            <person name="Guo H."/>
            <person name="Dou H."/>
            <person name="Li T."/>
            <person name="Mu C."/>
            <person name="Jiang W."/>
            <person name="Fu Q."/>
            <person name="Fu X."/>
            <person name="Miao Y."/>
            <person name="Liu J."/>
            <person name="Yu Q."/>
            <person name="Li R."/>
            <person name="Liao H."/>
            <person name="Li X."/>
            <person name="Kong Y."/>
            <person name="Jiang Z."/>
            <person name="Chourrout D."/>
            <person name="Li R."/>
            <person name="Bao Z."/>
        </authorList>
    </citation>
    <scope>NUCLEOTIDE SEQUENCE [LARGE SCALE GENOMIC DNA]</scope>
    <source>
        <strain evidence="11 12">PY_sf001</strain>
    </source>
</reference>
<dbReference type="GO" id="GO:0005737">
    <property type="term" value="C:cytoplasm"/>
    <property type="evidence" value="ECO:0007669"/>
    <property type="project" value="UniProtKB-SubCell"/>
</dbReference>